<reference evidence="2 3" key="1">
    <citation type="submission" date="2016-05" db="EMBL/GenBank/DDBJ databases">
        <title>Single-cell genome of chain-forming Candidatus Thiomargarita nelsonii and comparison to other large sulfur-oxidizing bacteria.</title>
        <authorList>
            <person name="Winkel M."/>
            <person name="Salman V."/>
            <person name="Woyke T."/>
            <person name="Schulz-Vogt H."/>
            <person name="Richter M."/>
            <person name="Flood B."/>
            <person name="Bailey J."/>
            <person name="Amann R."/>
            <person name="Mussmann M."/>
        </authorList>
    </citation>
    <scope>NUCLEOTIDE SEQUENCE [LARGE SCALE GENOMIC DNA]</scope>
    <source>
        <strain evidence="2 3">THI036</strain>
    </source>
</reference>
<feature type="domain" description="DNA binding HTH" evidence="1">
    <location>
        <begin position="9"/>
        <end position="44"/>
    </location>
</feature>
<evidence type="ECO:0000313" key="3">
    <source>
        <dbReference type="Proteomes" id="UP000076962"/>
    </source>
</evidence>
<dbReference type="EMBL" id="LUTY01000998">
    <property type="protein sequence ID" value="OAD22358.1"/>
    <property type="molecule type" value="Genomic_DNA"/>
</dbReference>
<dbReference type="InterPro" id="IPR009057">
    <property type="entry name" value="Homeodomain-like_sf"/>
</dbReference>
<name>A0A176S364_9GAMM</name>
<feature type="non-terminal residue" evidence="2">
    <location>
        <position position="1"/>
    </location>
</feature>
<dbReference type="Proteomes" id="UP000076962">
    <property type="component" value="Unassembled WGS sequence"/>
</dbReference>
<dbReference type="Pfam" id="PF02954">
    <property type="entry name" value="HTH_8"/>
    <property type="match status" value="1"/>
</dbReference>
<dbReference type="PRINTS" id="PR01590">
    <property type="entry name" value="HTHFIS"/>
</dbReference>
<dbReference type="InterPro" id="IPR002197">
    <property type="entry name" value="HTH_Fis"/>
</dbReference>
<dbReference type="Gene3D" id="1.10.10.60">
    <property type="entry name" value="Homeodomain-like"/>
    <property type="match status" value="1"/>
</dbReference>
<organism evidence="2 3">
    <name type="scientific">Candidatus Thiomargarita nelsonii</name>
    <dbReference type="NCBI Taxonomy" id="1003181"/>
    <lineage>
        <taxon>Bacteria</taxon>
        <taxon>Pseudomonadati</taxon>
        <taxon>Pseudomonadota</taxon>
        <taxon>Gammaproteobacteria</taxon>
        <taxon>Thiotrichales</taxon>
        <taxon>Thiotrichaceae</taxon>
        <taxon>Thiomargarita</taxon>
    </lineage>
</organism>
<sequence>ENVLLTDTQEREQVLAALPQTKGNRSKAAKLLGISRATFYRRLKPLEIDILKKAT</sequence>
<dbReference type="GO" id="GO:0043565">
    <property type="term" value="F:sequence-specific DNA binding"/>
    <property type="evidence" value="ECO:0007669"/>
    <property type="project" value="InterPro"/>
</dbReference>
<evidence type="ECO:0000259" key="1">
    <source>
        <dbReference type="Pfam" id="PF02954"/>
    </source>
</evidence>
<evidence type="ECO:0000313" key="2">
    <source>
        <dbReference type="EMBL" id="OAD22358.1"/>
    </source>
</evidence>
<accession>A0A176S364</accession>
<gene>
    <name evidence="2" type="ORF">THIOM_001841</name>
</gene>
<protein>
    <submittedName>
        <fullName evidence="2">Helix-turn-helix, Fis-type domain protein</fullName>
    </submittedName>
</protein>
<comment type="caution">
    <text evidence="2">The sequence shown here is derived from an EMBL/GenBank/DDBJ whole genome shotgun (WGS) entry which is preliminary data.</text>
</comment>
<dbReference type="AlphaFoldDB" id="A0A176S364"/>
<dbReference type="SUPFAM" id="SSF46689">
    <property type="entry name" value="Homeodomain-like"/>
    <property type="match status" value="1"/>
</dbReference>
<proteinExistence type="predicted"/>
<keyword evidence="3" id="KW-1185">Reference proteome</keyword>